<evidence type="ECO:0000256" key="13">
    <source>
        <dbReference type="ARBA" id="ARBA00022679"/>
    </source>
</evidence>
<evidence type="ECO:0000256" key="12">
    <source>
        <dbReference type="ARBA" id="ARBA00022676"/>
    </source>
</evidence>
<gene>
    <name evidence="32" type="ORF">J3998_06915</name>
</gene>
<dbReference type="NCBIfam" id="TIGR02074">
    <property type="entry name" value="PBP_1a_fam"/>
    <property type="match status" value="1"/>
</dbReference>
<dbReference type="SUPFAM" id="SSF53955">
    <property type="entry name" value="Lysozyme-like"/>
    <property type="match status" value="1"/>
</dbReference>
<feature type="domain" description="Penicillin-binding protein OB-like" evidence="31">
    <location>
        <begin position="369"/>
        <end position="474"/>
    </location>
</feature>
<sequence>MGDTPRKSTASKTTRKRAPAKAPASKKRTATKKPVARRGRPSKKPQKPPFFKRVFKYFFWFNFVSFFVALPLAAASFYYLTVYPSLPEVSELKEVTYQVPLRIVTQDDKLITEIGTKKRVPLEYHEIPERMTQAIIAAEDENFFEHGGVDFKGLARAVYHLVTTGEKKSGGSTITMQVARNFFLTKEKTYLRKLNEIVLSYKIENELSKQEIMALYLNKIFLGYRSYGVAAAAQTYYGKELSELDINEYAMIAGLPKAPSAYNPIRNAARAKLRRDYVLRRMNELNFITDEEMQKGLAVDVHAELHGPIIEVEADYVAEQARAFVLERFGEEALQNGLTIVTTLDSALQKRATSSIREGLQDYERRHGYRGAIQNVDSALLNDTEMLLQLMQDTTNYGDLLVAAVTGFNKGEPKILIENGDTAQLQFTDMKWAAEYISVNRKKYAPKSAKDILKVGDLIYVQKLDKRWQLAQDPLAESALISMDSNSGRILALVGGYDYFRSKFNRATQGKRQVGSNIKPFLYSAALNEGMTAATTINDAPVVFHDRNLEDYWRPENYSGQYYGPTRLRKALALSRNLVSIRLMQRISINTAVDYFKNFGFPASELNAHKNLSLSLGAVELTPEQVARGYATFSNGGYLIEPYLIDEVRDFNGDLLYKADPKKVCKSASCQGQNNAPRVIEERNAYIMSSIMQDVIAYGSGKRARALKREDIAGKTGTTNDQKDAWFSGFNPNITTTVWFGFDKPSTLGRYEVGGRAALPIWMDYMQLALQNQPNQPLQMPSGIVQIPVSKETGLAVTPDNPDALYEIFREERAPEIPKVSTRQIETLTDELFD</sequence>
<evidence type="ECO:0000256" key="5">
    <source>
        <dbReference type="ARBA" id="ARBA00007739"/>
    </source>
</evidence>
<evidence type="ECO:0000256" key="19">
    <source>
        <dbReference type="ARBA" id="ARBA00022989"/>
    </source>
</evidence>
<accession>A0ABS3Q4U0</accession>
<evidence type="ECO:0000256" key="21">
    <source>
        <dbReference type="ARBA" id="ARBA00023251"/>
    </source>
</evidence>
<comment type="function">
    <text evidence="1">Cell wall formation. Synthesis of cross-linked peptidoglycan from the lipid intermediates. The enzyme has a penicillin-insensitive transglycosylase N-terminal domain (formation of linear glycan strands) and a penicillin-sensitive transpeptidase C-terminal domain (cross-linking of the peptide subunits).</text>
</comment>
<evidence type="ECO:0000256" key="3">
    <source>
        <dbReference type="ARBA" id="ARBA00004752"/>
    </source>
</evidence>
<reference evidence="32 33" key="1">
    <citation type="submission" date="2021-03" db="EMBL/GenBank/DDBJ databases">
        <title>Thiomicrorhabdus sp.nov.,novel sulfur-oxidizing bacteria isolated from coastal sediment.</title>
        <authorList>
            <person name="Liu X."/>
        </authorList>
    </citation>
    <scope>NUCLEOTIDE SEQUENCE [LARGE SCALE GENOMIC DNA]</scope>
    <source>
        <strain evidence="32 33">6S2-11</strain>
    </source>
</reference>
<comment type="caution">
    <text evidence="32">The sequence shown here is derived from an EMBL/GenBank/DDBJ whole genome shotgun (WGS) entry which is preliminary data.</text>
</comment>
<dbReference type="InterPro" id="IPR050396">
    <property type="entry name" value="Glycosyltr_51/Transpeptidase"/>
</dbReference>
<evidence type="ECO:0000256" key="6">
    <source>
        <dbReference type="ARBA" id="ARBA00012448"/>
    </source>
</evidence>
<dbReference type="InterPro" id="IPR001460">
    <property type="entry name" value="PCN-bd_Tpept"/>
</dbReference>
<keyword evidence="15" id="KW-0378">Hydrolase</keyword>
<evidence type="ECO:0000256" key="24">
    <source>
        <dbReference type="ARBA" id="ARBA00034000"/>
    </source>
</evidence>
<comment type="subcellular location">
    <subcellularLocation>
        <location evidence="2">Cell inner membrane</location>
        <topology evidence="2">Single-pass type II membrane protein</topology>
    </subcellularLocation>
</comment>
<keyword evidence="21" id="KW-0046">Antibiotic resistance</keyword>
<dbReference type="PANTHER" id="PTHR32282">
    <property type="entry name" value="BINDING PROTEIN TRANSPEPTIDASE, PUTATIVE-RELATED"/>
    <property type="match status" value="1"/>
</dbReference>
<evidence type="ECO:0000256" key="4">
    <source>
        <dbReference type="ARBA" id="ARBA00007090"/>
    </source>
</evidence>
<keyword evidence="18" id="KW-0573">Peptidoglycan synthesis</keyword>
<feature type="domain" description="Penicillin-binding protein transpeptidase" evidence="29">
    <location>
        <begin position="483"/>
        <end position="739"/>
    </location>
</feature>
<evidence type="ECO:0000256" key="18">
    <source>
        <dbReference type="ARBA" id="ARBA00022984"/>
    </source>
</evidence>
<evidence type="ECO:0000259" key="30">
    <source>
        <dbReference type="Pfam" id="PF00912"/>
    </source>
</evidence>
<keyword evidence="14 28" id="KW-0812">Transmembrane</keyword>
<keyword evidence="23" id="KW-0961">Cell wall biogenesis/degradation</keyword>
<keyword evidence="9" id="KW-0997">Cell inner membrane</keyword>
<evidence type="ECO:0000256" key="2">
    <source>
        <dbReference type="ARBA" id="ARBA00004249"/>
    </source>
</evidence>
<dbReference type="Gene3D" id="1.10.3810.10">
    <property type="entry name" value="Biosynthetic peptidoglycan transglycosylase-like"/>
    <property type="match status" value="1"/>
</dbReference>
<comment type="similarity">
    <text evidence="4">In the C-terminal section; belongs to the transpeptidase family.</text>
</comment>
<evidence type="ECO:0000256" key="14">
    <source>
        <dbReference type="ARBA" id="ARBA00022692"/>
    </source>
</evidence>
<evidence type="ECO:0000313" key="32">
    <source>
        <dbReference type="EMBL" id="MBO1927306.1"/>
    </source>
</evidence>
<keyword evidence="10" id="KW-0121">Carboxypeptidase</keyword>
<name>A0ABS3Q4U0_9GAMM</name>
<evidence type="ECO:0000256" key="11">
    <source>
        <dbReference type="ARBA" id="ARBA00022670"/>
    </source>
</evidence>
<dbReference type="PANTHER" id="PTHR32282:SF27">
    <property type="entry name" value="PENICILLIN-BINDING PROTEIN 1A"/>
    <property type="match status" value="1"/>
</dbReference>
<keyword evidence="8" id="KW-1003">Cell membrane</keyword>
<dbReference type="InterPro" id="IPR031376">
    <property type="entry name" value="PCB_OB"/>
</dbReference>
<evidence type="ECO:0000256" key="9">
    <source>
        <dbReference type="ARBA" id="ARBA00022519"/>
    </source>
</evidence>
<dbReference type="InterPro" id="IPR012338">
    <property type="entry name" value="Beta-lactam/transpept-like"/>
</dbReference>
<evidence type="ECO:0000256" key="15">
    <source>
        <dbReference type="ARBA" id="ARBA00022801"/>
    </source>
</evidence>
<keyword evidence="19 28" id="KW-1133">Transmembrane helix</keyword>
<dbReference type="EC" id="2.4.99.28" evidence="25"/>
<dbReference type="Pfam" id="PF00905">
    <property type="entry name" value="Transpeptidase"/>
    <property type="match status" value="1"/>
</dbReference>
<dbReference type="InterPro" id="IPR023346">
    <property type="entry name" value="Lysozyme-like_dom_sf"/>
</dbReference>
<dbReference type="Gene3D" id="3.40.710.10">
    <property type="entry name" value="DD-peptidase/beta-lactamase superfamily"/>
    <property type="match status" value="2"/>
</dbReference>
<comment type="similarity">
    <text evidence="5">In the N-terminal section; belongs to the glycosyltransferase 51 family.</text>
</comment>
<evidence type="ECO:0000256" key="10">
    <source>
        <dbReference type="ARBA" id="ARBA00022645"/>
    </source>
</evidence>
<keyword evidence="11" id="KW-0645">Protease</keyword>
<proteinExistence type="inferred from homology"/>
<keyword evidence="16" id="KW-0133">Cell shape</keyword>
<evidence type="ECO:0000256" key="26">
    <source>
        <dbReference type="ARBA" id="ARBA00049902"/>
    </source>
</evidence>
<keyword evidence="17" id="KW-0735">Signal-anchor</keyword>
<evidence type="ECO:0000256" key="16">
    <source>
        <dbReference type="ARBA" id="ARBA00022960"/>
    </source>
</evidence>
<comment type="catalytic activity">
    <reaction evidence="26">
        <text>[GlcNAc-(1-&gt;4)-Mur2Ac(oyl-L-Ala-gamma-D-Glu-L-Lys-D-Ala-D-Ala)](n)-di-trans,octa-cis-undecaprenyl diphosphate + beta-D-GlcNAc-(1-&gt;4)-Mur2Ac(oyl-L-Ala-gamma-D-Glu-L-Lys-D-Ala-D-Ala)-di-trans,octa-cis-undecaprenyl diphosphate = [GlcNAc-(1-&gt;4)-Mur2Ac(oyl-L-Ala-gamma-D-Glu-L-Lys-D-Ala-D-Ala)](n+1)-di-trans,octa-cis-undecaprenyl diphosphate + di-trans,octa-cis-undecaprenyl diphosphate + H(+)</text>
        <dbReference type="Rhea" id="RHEA:23708"/>
        <dbReference type="Rhea" id="RHEA-COMP:9602"/>
        <dbReference type="Rhea" id="RHEA-COMP:9603"/>
        <dbReference type="ChEBI" id="CHEBI:15378"/>
        <dbReference type="ChEBI" id="CHEBI:58405"/>
        <dbReference type="ChEBI" id="CHEBI:60033"/>
        <dbReference type="ChEBI" id="CHEBI:78435"/>
        <dbReference type="EC" id="2.4.99.28"/>
    </reaction>
</comment>
<evidence type="ECO:0000256" key="1">
    <source>
        <dbReference type="ARBA" id="ARBA00002624"/>
    </source>
</evidence>
<keyword evidence="12" id="KW-0328">Glycosyltransferase</keyword>
<dbReference type="Pfam" id="PF17092">
    <property type="entry name" value="PCB_OB"/>
    <property type="match status" value="1"/>
</dbReference>
<evidence type="ECO:0000256" key="27">
    <source>
        <dbReference type="SAM" id="MobiDB-lite"/>
    </source>
</evidence>
<evidence type="ECO:0000256" key="23">
    <source>
        <dbReference type="ARBA" id="ARBA00023316"/>
    </source>
</evidence>
<evidence type="ECO:0000256" key="8">
    <source>
        <dbReference type="ARBA" id="ARBA00022475"/>
    </source>
</evidence>
<dbReference type="Proteomes" id="UP000664835">
    <property type="component" value="Unassembled WGS sequence"/>
</dbReference>
<comment type="catalytic activity">
    <reaction evidence="24">
        <text>Preferential cleavage: (Ac)2-L-Lys-D-Ala-|-D-Ala. Also transpeptidation of peptidyl-alanyl moieties that are N-acyl substituents of D-alanine.</text>
        <dbReference type="EC" id="3.4.16.4"/>
    </reaction>
</comment>
<evidence type="ECO:0000313" key="33">
    <source>
        <dbReference type="Proteomes" id="UP000664835"/>
    </source>
</evidence>
<evidence type="ECO:0000256" key="20">
    <source>
        <dbReference type="ARBA" id="ARBA00023136"/>
    </source>
</evidence>
<organism evidence="32 33">
    <name type="scientific">Thiomicrorhabdus marina</name>
    <dbReference type="NCBI Taxonomy" id="2818442"/>
    <lineage>
        <taxon>Bacteria</taxon>
        <taxon>Pseudomonadati</taxon>
        <taxon>Pseudomonadota</taxon>
        <taxon>Gammaproteobacteria</taxon>
        <taxon>Thiotrichales</taxon>
        <taxon>Piscirickettsiaceae</taxon>
        <taxon>Thiomicrorhabdus</taxon>
    </lineage>
</organism>
<keyword evidence="22" id="KW-0511">Multifunctional enzyme</keyword>
<evidence type="ECO:0000256" key="7">
    <source>
        <dbReference type="ARBA" id="ARBA00018638"/>
    </source>
</evidence>
<dbReference type="EC" id="3.4.16.4" evidence="6"/>
<dbReference type="InterPro" id="IPR001264">
    <property type="entry name" value="Glyco_trans_51"/>
</dbReference>
<evidence type="ECO:0000259" key="29">
    <source>
        <dbReference type="Pfam" id="PF00905"/>
    </source>
</evidence>
<feature type="compositionally biased region" description="Basic residues" evidence="27">
    <location>
        <begin position="13"/>
        <end position="46"/>
    </location>
</feature>
<keyword evidence="33" id="KW-1185">Reference proteome</keyword>
<evidence type="ECO:0000259" key="31">
    <source>
        <dbReference type="Pfam" id="PF17092"/>
    </source>
</evidence>
<feature type="region of interest" description="Disordered" evidence="27">
    <location>
        <begin position="1"/>
        <end position="47"/>
    </location>
</feature>
<evidence type="ECO:0000256" key="28">
    <source>
        <dbReference type="SAM" id="Phobius"/>
    </source>
</evidence>
<evidence type="ECO:0000256" key="25">
    <source>
        <dbReference type="ARBA" id="ARBA00044770"/>
    </source>
</evidence>
<dbReference type="SUPFAM" id="SSF56601">
    <property type="entry name" value="beta-lactamase/transpeptidase-like"/>
    <property type="match status" value="1"/>
</dbReference>
<feature type="transmembrane region" description="Helical" evidence="28">
    <location>
        <begin position="57"/>
        <end position="80"/>
    </location>
</feature>
<keyword evidence="13" id="KW-0808">Transferase</keyword>
<dbReference type="EMBL" id="JAGETV010000009">
    <property type="protein sequence ID" value="MBO1927306.1"/>
    <property type="molecule type" value="Genomic_DNA"/>
</dbReference>
<evidence type="ECO:0000256" key="22">
    <source>
        <dbReference type="ARBA" id="ARBA00023268"/>
    </source>
</evidence>
<evidence type="ECO:0000256" key="17">
    <source>
        <dbReference type="ARBA" id="ARBA00022968"/>
    </source>
</evidence>
<comment type="pathway">
    <text evidence="3">Cell wall biogenesis; peptidoglycan biosynthesis.</text>
</comment>
<protein>
    <recommendedName>
        <fullName evidence="7">Penicillin-binding protein 1A</fullName>
        <ecNumber evidence="25">2.4.99.28</ecNumber>
        <ecNumber evidence="6">3.4.16.4</ecNumber>
    </recommendedName>
</protein>
<keyword evidence="20 28" id="KW-0472">Membrane</keyword>
<dbReference type="Pfam" id="PF00912">
    <property type="entry name" value="Transgly"/>
    <property type="match status" value="1"/>
</dbReference>
<dbReference type="InterPro" id="IPR036950">
    <property type="entry name" value="PBP_transglycosylase"/>
</dbReference>
<feature type="domain" description="Glycosyl transferase family 51" evidence="30">
    <location>
        <begin position="109"/>
        <end position="282"/>
    </location>
</feature>